<evidence type="ECO:0000313" key="3">
    <source>
        <dbReference type="Proteomes" id="UP001634747"/>
    </source>
</evidence>
<organism evidence="2 3">
    <name type="scientific">Terriglobus aquaticus</name>
    <dbReference type="NCBI Taxonomy" id="940139"/>
    <lineage>
        <taxon>Bacteria</taxon>
        <taxon>Pseudomonadati</taxon>
        <taxon>Acidobacteriota</taxon>
        <taxon>Terriglobia</taxon>
        <taxon>Terriglobales</taxon>
        <taxon>Acidobacteriaceae</taxon>
        <taxon>Terriglobus</taxon>
    </lineage>
</organism>
<protein>
    <submittedName>
        <fullName evidence="2">YdaU family protein</fullName>
    </submittedName>
</protein>
<evidence type="ECO:0000313" key="2">
    <source>
        <dbReference type="EMBL" id="MFN2974955.1"/>
    </source>
</evidence>
<reference evidence="2 3" key="1">
    <citation type="submission" date="2024-12" db="EMBL/GenBank/DDBJ databases">
        <authorList>
            <person name="Lee Y."/>
        </authorList>
    </citation>
    <scope>NUCLEOTIDE SEQUENCE [LARGE SCALE GENOMIC DNA]</scope>
    <source>
        <strain evidence="2 3">03SUJ4</strain>
    </source>
</reference>
<dbReference type="EMBL" id="JBJYXY010000001">
    <property type="protein sequence ID" value="MFN2974955.1"/>
    <property type="molecule type" value="Genomic_DNA"/>
</dbReference>
<sequence length="317" mass="35492">MRSPAFRFYAGDFLSSPTVQAMDLHEIGSYTVLLLTAWMNDRHGYLPDNDEMLRRWARMSREQWSESREILLSKFPVVEDGWRANPRMVTEAEKQAAFSESQSAKGKRGGRPRKAEEKPGLSSENPQLSPGRANQMPSAGADAIGQTIRGEEKAGASESKAGASKTESPEKPSVSVTVTAFGSSSSYEEESKSADADTPARKRTTTGQQDRPDGPATAEELKETGLEPEDFSAYMAVRRKKRCAFIDTATRERWISRFRNFYAEGKDTRDMLHQMIEGQWQGVVAEKWKQRRQDLVACDDPALVWPELYGNGNGRLQ</sequence>
<dbReference type="InterPro" id="IPR010781">
    <property type="entry name" value="DUF1376"/>
</dbReference>
<comment type="caution">
    <text evidence="2">The sequence shown here is derived from an EMBL/GenBank/DDBJ whole genome shotgun (WGS) entry which is preliminary data.</text>
</comment>
<feature type="compositionally biased region" description="Basic and acidic residues" evidence="1">
    <location>
        <begin position="189"/>
        <end position="200"/>
    </location>
</feature>
<name>A0ABW9KK98_9BACT</name>
<dbReference type="Proteomes" id="UP001634747">
    <property type="component" value="Unassembled WGS sequence"/>
</dbReference>
<keyword evidence="3" id="KW-1185">Reference proteome</keyword>
<proteinExistence type="predicted"/>
<gene>
    <name evidence="2" type="ORF">ACK2TP_04200</name>
</gene>
<accession>A0ABW9KK98</accession>
<feature type="compositionally biased region" description="Low complexity" evidence="1">
    <location>
        <begin position="156"/>
        <end position="165"/>
    </location>
</feature>
<feature type="region of interest" description="Disordered" evidence="1">
    <location>
        <begin position="91"/>
        <end position="227"/>
    </location>
</feature>
<dbReference type="RefSeq" id="WP_263415106.1">
    <property type="nucleotide sequence ID" value="NZ_BAABBH010000001.1"/>
</dbReference>
<evidence type="ECO:0000256" key="1">
    <source>
        <dbReference type="SAM" id="MobiDB-lite"/>
    </source>
</evidence>
<dbReference type="Pfam" id="PF07120">
    <property type="entry name" value="DUF1376"/>
    <property type="match status" value="1"/>
</dbReference>